<dbReference type="InterPro" id="IPR013154">
    <property type="entry name" value="ADH-like_N"/>
</dbReference>
<dbReference type="InterPro" id="IPR011032">
    <property type="entry name" value="GroES-like_sf"/>
</dbReference>
<dbReference type="Gene3D" id="2.30.110.10">
    <property type="entry name" value="Electron Transport, Fmn-binding Protein, Chain A"/>
    <property type="match status" value="1"/>
</dbReference>
<dbReference type="EMBL" id="JBHSIT010000002">
    <property type="protein sequence ID" value="MFC4907279.1"/>
    <property type="molecule type" value="Genomic_DNA"/>
</dbReference>
<reference evidence="4" key="1">
    <citation type="journal article" date="2019" name="Int. J. Syst. Evol. Microbiol.">
        <title>The Global Catalogue of Microorganisms (GCM) 10K type strain sequencing project: providing services to taxonomists for standard genome sequencing and annotation.</title>
        <authorList>
            <consortium name="The Broad Institute Genomics Platform"/>
            <consortium name="The Broad Institute Genome Sequencing Center for Infectious Disease"/>
            <person name="Wu L."/>
            <person name="Ma J."/>
        </authorList>
    </citation>
    <scope>NUCLEOTIDE SEQUENCE [LARGE SCALE GENOMIC DNA]</scope>
    <source>
        <strain evidence="4">KLKA75</strain>
    </source>
</reference>
<dbReference type="InterPro" id="IPR012349">
    <property type="entry name" value="Split_barrel_FMN-bd"/>
</dbReference>
<feature type="domain" description="Enoyl reductase (ER)" evidence="2">
    <location>
        <begin position="153"/>
        <end position="478"/>
    </location>
</feature>
<dbReference type="RefSeq" id="WP_378253016.1">
    <property type="nucleotide sequence ID" value="NZ_JBHSIT010000002.1"/>
</dbReference>
<name>A0ABV9TUM8_9ACTN</name>
<dbReference type="Pfam" id="PF08240">
    <property type="entry name" value="ADH_N"/>
    <property type="match status" value="1"/>
</dbReference>
<sequence length="480" mass="51412">MSTPRRMSLQNHVLNPVVGRVLRSPLHRLLSGGVALITVTGRRTGRSYTLPVMYARGEDGLHVLVGRHARKTWWHNVRTPAPVRLLIGRQEVEGTAELLDGPQAVAARRNYLARFPQAAREVGEDTPVIRIRPRPEPRSDAPPYQHVVVSRFGGPEVLELAEAPRPEPGPGEARIKVVAAGVSFTDVLMREGAYPGGPRPPFTPGYDVVGTVDALGPETGGAVPGDLVAALTVHGGYAEYVCVPVSGLVPVPAGVDPAEAVCLPLTYVTAYQLLRRVARVRPGERVLVHGAAGAVGIALLQLGRAAGLEMYGTATADQAGLVAELEATPIDYRAGDVVARVRSATGGGVDAVLDGIGGAVALRSYRALRRGGRLVLFGHYAALRDGRRDLRRTAGFYAAGAAVLAASLLPGGRRVRTYRIARLRDRRPDLYRHDLEHLFALLVQGRISPRVAARLPLKEARGAHERIGREAVTGRQVLMP</sequence>
<dbReference type="SUPFAM" id="SSF50129">
    <property type="entry name" value="GroES-like"/>
    <property type="match status" value="1"/>
</dbReference>
<comment type="caution">
    <text evidence="3">The sequence shown here is derived from an EMBL/GenBank/DDBJ whole genome shotgun (WGS) entry which is preliminary data.</text>
</comment>
<keyword evidence="1" id="KW-0472">Membrane</keyword>
<dbReference type="SUPFAM" id="SSF51735">
    <property type="entry name" value="NAD(P)-binding Rossmann-fold domains"/>
    <property type="match status" value="1"/>
</dbReference>
<keyword evidence="1" id="KW-1133">Transmembrane helix</keyword>
<dbReference type="PANTHER" id="PTHR43677">
    <property type="entry name" value="SHORT-CHAIN DEHYDROGENASE/REDUCTASE"/>
    <property type="match status" value="1"/>
</dbReference>
<dbReference type="PANTHER" id="PTHR43677:SF4">
    <property type="entry name" value="QUINONE OXIDOREDUCTASE-LIKE PROTEIN 2"/>
    <property type="match status" value="1"/>
</dbReference>
<dbReference type="InterPro" id="IPR036291">
    <property type="entry name" value="NAD(P)-bd_dom_sf"/>
</dbReference>
<dbReference type="InterPro" id="IPR051397">
    <property type="entry name" value="Zn-ADH-like_protein"/>
</dbReference>
<gene>
    <name evidence="3" type="ORF">ACFPCY_08110</name>
</gene>
<keyword evidence="1" id="KW-0812">Transmembrane</keyword>
<dbReference type="CDD" id="cd08273">
    <property type="entry name" value="MDR8"/>
    <property type="match status" value="1"/>
</dbReference>
<evidence type="ECO:0000256" key="1">
    <source>
        <dbReference type="SAM" id="Phobius"/>
    </source>
</evidence>
<keyword evidence="4" id="KW-1185">Reference proteome</keyword>
<evidence type="ECO:0000313" key="4">
    <source>
        <dbReference type="Proteomes" id="UP001595872"/>
    </source>
</evidence>
<organism evidence="3 4">
    <name type="scientific">Actinomadura gamaensis</name>
    <dbReference type="NCBI Taxonomy" id="1763541"/>
    <lineage>
        <taxon>Bacteria</taxon>
        <taxon>Bacillati</taxon>
        <taxon>Actinomycetota</taxon>
        <taxon>Actinomycetes</taxon>
        <taxon>Streptosporangiales</taxon>
        <taxon>Thermomonosporaceae</taxon>
        <taxon>Actinomadura</taxon>
    </lineage>
</organism>
<dbReference type="Gene3D" id="3.40.50.720">
    <property type="entry name" value="NAD(P)-binding Rossmann-like Domain"/>
    <property type="match status" value="1"/>
</dbReference>
<proteinExistence type="predicted"/>
<protein>
    <submittedName>
        <fullName evidence="3">Nitroreductase/quinone reductase family protein</fullName>
    </submittedName>
</protein>
<feature type="transmembrane region" description="Helical" evidence="1">
    <location>
        <begin position="394"/>
        <end position="412"/>
    </location>
</feature>
<accession>A0ABV9TUM8</accession>
<evidence type="ECO:0000313" key="3">
    <source>
        <dbReference type="EMBL" id="MFC4907279.1"/>
    </source>
</evidence>
<dbReference type="Proteomes" id="UP001595872">
    <property type="component" value="Unassembled WGS sequence"/>
</dbReference>
<dbReference type="Gene3D" id="3.90.180.10">
    <property type="entry name" value="Medium-chain alcohol dehydrogenases, catalytic domain"/>
    <property type="match status" value="1"/>
</dbReference>
<dbReference type="SUPFAM" id="SSF50475">
    <property type="entry name" value="FMN-binding split barrel"/>
    <property type="match status" value="1"/>
</dbReference>
<evidence type="ECO:0000259" key="2">
    <source>
        <dbReference type="SMART" id="SM00829"/>
    </source>
</evidence>
<dbReference type="SMART" id="SM00829">
    <property type="entry name" value="PKS_ER"/>
    <property type="match status" value="1"/>
</dbReference>
<dbReference type="Pfam" id="PF04075">
    <property type="entry name" value="F420H2_quin_red"/>
    <property type="match status" value="1"/>
</dbReference>
<dbReference type="InterPro" id="IPR020843">
    <property type="entry name" value="ER"/>
</dbReference>
<dbReference type="InterPro" id="IPR004378">
    <property type="entry name" value="F420H2_quin_Rdtase"/>
</dbReference>
<dbReference type="Pfam" id="PF13602">
    <property type="entry name" value="ADH_zinc_N_2"/>
    <property type="match status" value="1"/>
</dbReference>